<feature type="region of interest" description="Disordered" evidence="1">
    <location>
        <begin position="35"/>
        <end position="82"/>
    </location>
</feature>
<evidence type="ECO:0000313" key="3">
    <source>
        <dbReference type="Proteomes" id="UP001500427"/>
    </source>
</evidence>
<protein>
    <submittedName>
        <fullName evidence="2">Uncharacterized protein</fullName>
    </submittedName>
</protein>
<accession>A0ABP9J3V0</accession>
<feature type="compositionally biased region" description="Basic and acidic residues" evidence="1">
    <location>
        <begin position="63"/>
        <end position="72"/>
    </location>
</feature>
<evidence type="ECO:0000313" key="2">
    <source>
        <dbReference type="EMBL" id="GAA5019429.1"/>
    </source>
</evidence>
<dbReference type="EMBL" id="BAABIW010000006">
    <property type="protein sequence ID" value="GAA5019429.1"/>
    <property type="molecule type" value="Genomic_DNA"/>
</dbReference>
<sequence length="135" mass="13995">MGTAENPDAGQGPVLLDIGGDVGALVVTMPGSTDGLEVEIRPAGSTARASGHHHDDHDDDDHDHDHDHGHDHQHGHRHPHVAVVGRPSAGGVVHTLVYPSVPEGAHELVPLPDGVVELTVEVRGGAVTHATWPTG</sequence>
<dbReference type="RefSeq" id="WP_345506050.1">
    <property type="nucleotide sequence ID" value="NZ_BAABIW010000006.1"/>
</dbReference>
<evidence type="ECO:0000256" key="1">
    <source>
        <dbReference type="SAM" id="MobiDB-lite"/>
    </source>
</evidence>
<dbReference type="Proteomes" id="UP001500427">
    <property type="component" value="Unassembled WGS sequence"/>
</dbReference>
<comment type="caution">
    <text evidence="2">The sequence shown here is derived from an EMBL/GenBank/DDBJ whole genome shotgun (WGS) entry which is preliminary data.</text>
</comment>
<name>A0ABP9J3V0_9MICO</name>
<reference evidence="3" key="1">
    <citation type="journal article" date="2019" name="Int. J. Syst. Evol. Microbiol.">
        <title>The Global Catalogue of Microorganisms (GCM) 10K type strain sequencing project: providing services to taxonomists for standard genome sequencing and annotation.</title>
        <authorList>
            <consortium name="The Broad Institute Genomics Platform"/>
            <consortium name="The Broad Institute Genome Sequencing Center for Infectious Disease"/>
            <person name="Wu L."/>
            <person name="Ma J."/>
        </authorList>
    </citation>
    <scope>NUCLEOTIDE SEQUENCE [LARGE SCALE GENOMIC DNA]</scope>
    <source>
        <strain evidence="3">JCM 17687</strain>
    </source>
</reference>
<proteinExistence type="predicted"/>
<keyword evidence="3" id="KW-1185">Reference proteome</keyword>
<gene>
    <name evidence="2" type="ORF">GCM10023258_07050</name>
</gene>
<organism evidence="2 3">
    <name type="scientific">Terrabacter aeriphilus</name>
    <dbReference type="NCBI Taxonomy" id="515662"/>
    <lineage>
        <taxon>Bacteria</taxon>
        <taxon>Bacillati</taxon>
        <taxon>Actinomycetota</taxon>
        <taxon>Actinomycetes</taxon>
        <taxon>Micrococcales</taxon>
        <taxon>Intrasporangiaceae</taxon>
        <taxon>Terrabacter</taxon>
    </lineage>
</organism>